<name>A0ACB8A0N4_9AGAM</name>
<gene>
    <name evidence="1" type="ORF">BJ138DRAFT_620190</name>
</gene>
<protein>
    <submittedName>
        <fullName evidence="1">Uncharacterized protein</fullName>
    </submittedName>
</protein>
<proteinExistence type="predicted"/>
<dbReference type="EMBL" id="MU268005">
    <property type="protein sequence ID" value="KAH7906544.1"/>
    <property type="molecule type" value="Genomic_DNA"/>
</dbReference>
<evidence type="ECO:0000313" key="1">
    <source>
        <dbReference type="EMBL" id="KAH7906544.1"/>
    </source>
</evidence>
<organism evidence="1 2">
    <name type="scientific">Hygrophoropsis aurantiaca</name>
    <dbReference type="NCBI Taxonomy" id="72124"/>
    <lineage>
        <taxon>Eukaryota</taxon>
        <taxon>Fungi</taxon>
        <taxon>Dikarya</taxon>
        <taxon>Basidiomycota</taxon>
        <taxon>Agaricomycotina</taxon>
        <taxon>Agaricomycetes</taxon>
        <taxon>Agaricomycetidae</taxon>
        <taxon>Boletales</taxon>
        <taxon>Coniophorineae</taxon>
        <taxon>Hygrophoropsidaceae</taxon>
        <taxon>Hygrophoropsis</taxon>
    </lineage>
</organism>
<sequence length="394" mass="43492">MKFEDFEAWVTVDGVALEEHGATICPSEDGSENRMECWIPSEAGKKFVVNWKCWSRVRKDTTAGWVFTDGIYCGGRFIPFGCLGKDDSASRSYASDNNTTRDFLFSNVQLTDEDEDITQPVSKYLGEIHIKIQHGTRGERSNGIAAADIPTAEKIHERLKNITTHRIGFAEPVMSTAPRKIFGFRANGIPPLSFVFKYRPLGVLQANGVAPPMPTENPKLQEHIADEDKIEILDGLHAPNQNIRTSRTTSPSKLVLTKRKAGELDDEADFNSGTTGGAGRATHTPSHQGDDADVDDIDQDIQNIGGAMRSLQKKLMSLQKQKDDTDRQIQNTRDAIELLQEELTSVQNQKAKRSAGTTSHPSHAPVIKAEPSPKKVRLEEEVKEGPSSGVSVRK</sequence>
<keyword evidence="2" id="KW-1185">Reference proteome</keyword>
<reference evidence="1" key="1">
    <citation type="journal article" date="2021" name="New Phytol.">
        <title>Evolutionary innovations through gain and loss of genes in the ectomycorrhizal Boletales.</title>
        <authorList>
            <person name="Wu G."/>
            <person name="Miyauchi S."/>
            <person name="Morin E."/>
            <person name="Kuo A."/>
            <person name="Drula E."/>
            <person name="Varga T."/>
            <person name="Kohler A."/>
            <person name="Feng B."/>
            <person name="Cao Y."/>
            <person name="Lipzen A."/>
            <person name="Daum C."/>
            <person name="Hundley H."/>
            <person name="Pangilinan J."/>
            <person name="Johnson J."/>
            <person name="Barry K."/>
            <person name="LaButti K."/>
            <person name="Ng V."/>
            <person name="Ahrendt S."/>
            <person name="Min B."/>
            <person name="Choi I.G."/>
            <person name="Park H."/>
            <person name="Plett J.M."/>
            <person name="Magnuson J."/>
            <person name="Spatafora J.W."/>
            <person name="Nagy L.G."/>
            <person name="Henrissat B."/>
            <person name="Grigoriev I.V."/>
            <person name="Yang Z.L."/>
            <person name="Xu J."/>
            <person name="Martin F.M."/>
        </authorList>
    </citation>
    <scope>NUCLEOTIDE SEQUENCE</scope>
    <source>
        <strain evidence="1">ATCC 28755</strain>
    </source>
</reference>
<dbReference type="Proteomes" id="UP000790377">
    <property type="component" value="Unassembled WGS sequence"/>
</dbReference>
<accession>A0ACB8A0N4</accession>
<comment type="caution">
    <text evidence="1">The sequence shown here is derived from an EMBL/GenBank/DDBJ whole genome shotgun (WGS) entry which is preliminary data.</text>
</comment>
<evidence type="ECO:0000313" key="2">
    <source>
        <dbReference type="Proteomes" id="UP000790377"/>
    </source>
</evidence>